<evidence type="ECO:0000313" key="2">
    <source>
        <dbReference type="Proteomes" id="UP000789739"/>
    </source>
</evidence>
<dbReference type="Proteomes" id="UP000789739">
    <property type="component" value="Unassembled WGS sequence"/>
</dbReference>
<gene>
    <name evidence="1" type="ORF">PBRASI_LOCUS630</name>
</gene>
<dbReference type="Gene3D" id="3.80.10.10">
    <property type="entry name" value="Ribonuclease Inhibitor"/>
    <property type="match status" value="1"/>
</dbReference>
<name>A0A9N8YXB8_9GLOM</name>
<dbReference type="InterPro" id="IPR032675">
    <property type="entry name" value="LRR_dom_sf"/>
</dbReference>
<evidence type="ECO:0000313" key="1">
    <source>
        <dbReference type="EMBL" id="CAG8461891.1"/>
    </source>
</evidence>
<reference evidence="1" key="1">
    <citation type="submission" date="2021-06" db="EMBL/GenBank/DDBJ databases">
        <authorList>
            <person name="Kallberg Y."/>
            <person name="Tangrot J."/>
            <person name="Rosling A."/>
        </authorList>
    </citation>
    <scope>NUCLEOTIDE SEQUENCE</scope>
    <source>
        <strain evidence="1">BR232B</strain>
    </source>
</reference>
<comment type="caution">
    <text evidence="1">The sequence shown here is derived from an EMBL/GenBank/DDBJ whole genome shotgun (WGS) entry which is preliminary data.</text>
</comment>
<dbReference type="OrthoDB" id="2404676at2759"/>
<sequence>MADLPCLQQLTVKSTPISDEIWELILHKHGRTLTDMGIEKQELSDNVLRVMSQTCNSLTRLSIDVYKESTISLAFMVANLPNLHSLLVRYSSPLRESYSDGLFNAFSKHSIPHLYDLELCNTGNFEVDSLENFLSKSRPSLRSLIIDDSSEITEAHFNVILYHLSGTLKTLRVKHDIGLVSRGCIHKLKSIIDNFVKDGEYISDISMFDNIYVCPRSTDFVDFSEFITYDDDNIITLDVSTPPMNMNVDVISNNNFDEYIAHDAYVSMFDYPDIFGEYTAYNDYTS</sequence>
<organism evidence="1 2">
    <name type="scientific">Paraglomus brasilianum</name>
    <dbReference type="NCBI Taxonomy" id="144538"/>
    <lineage>
        <taxon>Eukaryota</taxon>
        <taxon>Fungi</taxon>
        <taxon>Fungi incertae sedis</taxon>
        <taxon>Mucoromycota</taxon>
        <taxon>Glomeromycotina</taxon>
        <taxon>Glomeromycetes</taxon>
        <taxon>Paraglomerales</taxon>
        <taxon>Paraglomeraceae</taxon>
        <taxon>Paraglomus</taxon>
    </lineage>
</organism>
<dbReference type="AlphaFoldDB" id="A0A9N8YXB8"/>
<dbReference type="EMBL" id="CAJVPI010000032">
    <property type="protein sequence ID" value="CAG8461891.1"/>
    <property type="molecule type" value="Genomic_DNA"/>
</dbReference>
<accession>A0A9N8YXB8</accession>
<proteinExistence type="predicted"/>
<dbReference type="SUPFAM" id="SSF52047">
    <property type="entry name" value="RNI-like"/>
    <property type="match status" value="1"/>
</dbReference>
<protein>
    <submittedName>
        <fullName evidence="1">7013_t:CDS:1</fullName>
    </submittedName>
</protein>
<keyword evidence="2" id="KW-1185">Reference proteome</keyword>